<evidence type="ECO:0000313" key="2">
    <source>
        <dbReference type="EMBL" id="EUN31583.1"/>
    </source>
</evidence>
<protein>
    <submittedName>
        <fullName evidence="2">Uncharacterized protein</fullName>
    </submittedName>
</protein>
<sequence>MALHRFLKLSSPTNQSIYTPAMPRAVQPLPQNNGRRQDQPHHALPATPTVNANWPGRPSVHL</sequence>
<evidence type="ECO:0000256" key="1">
    <source>
        <dbReference type="SAM" id="MobiDB-lite"/>
    </source>
</evidence>
<dbReference type="GeneID" id="26258671"/>
<proteinExistence type="predicted"/>
<dbReference type="AlphaFoldDB" id="W7EMB2"/>
<dbReference type="RefSeq" id="XP_014561175.1">
    <property type="nucleotide sequence ID" value="XM_014705689.1"/>
</dbReference>
<organism evidence="2 3">
    <name type="scientific">Bipolaris victoriae (strain FI3)</name>
    <name type="common">Victoria blight of oats agent</name>
    <name type="synonym">Cochliobolus victoriae</name>
    <dbReference type="NCBI Taxonomy" id="930091"/>
    <lineage>
        <taxon>Eukaryota</taxon>
        <taxon>Fungi</taxon>
        <taxon>Dikarya</taxon>
        <taxon>Ascomycota</taxon>
        <taxon>Pezizomycotina</taxon>
        <taxon>Dothideomycetes</taxon>
        <taxon>Pleosporomycetidae</taxon>
        <taxon>Pleosporales</taxon>
        <taxon>Pleosporineae</taxon>
        <taxon>Pleosporaceae</taxon>
        <taxon>Bipolaris</taxon>
    </lineage>
</organism>
<reference evidence="2 3" key="1">
    <citation type="journal article" date="2013" name="PLoS Genet.">
        <title>Comparative genome structure, secondary metabolite, and effector coding capacity across Cochliobolus pathogens.</title>
        <authorList>
            <person name="Condon B.J."/>
            <person name="Leng Y."/>
            <person name="Wu D."/>
            <person name="Bushley K.E."/>
            <person name="Ohm R.A."/>
            <person name="Otillar R."/>
            <person name="Martin J."/>
            <person name="Schackwitz W."/>
            <person name="Grimwood J."/>
            <person name="MohdZainudin N."/>
            <person name="Xue C."/>
            <person name="Wang R."/>
            <person name="Manning V.A."/>
            <person name="Dhillon B."/>
            <person name="Tu Z.J."/>
            <person name="Steffenson B.J."/>
            <person name="Salamov A."/>
            <person name="Sun H."/>
            <person name="Lowry S."/>
            <person name="LaButti K."/>
            <person name="Han J."/>
            <person name="Copeland A."/>
            <person name="Lindquist E."/>
            <person name="Barry K."/>
            <person name="Schmutz J."/>
            <person name="Baker S.E."/>
            <person name="Ciuffetti L.M."/>
            <person name="Grigoriev I.V."/>
            <person name="Zhong S."/>
            <person name="Turgeon B.G."/>
        </authorList>
    </citation>
    <scope>NUCLEOTIDE SEQUENCE [LARGE SCALE GENOMIC DNA]</scope>
    <source>
        <strain evidence="2 3">FI3</strain>
    </source>
</reference>
<dbReference type="EMBL" id="KI968698">
    <property type="protein sequence ID" value="EUN31583.1"/>
    <property type="molecule type" value="Genomic_DNA"/>
</dbReference>
<feature type="region of interest" description="Disordered" evidence="1">
    <location>
        <begin position="1"/>
        <end position="62"/>
    </location>
</feature>
<dbReference type="HOGENOM" id="CLU_2903876_0_0_1"/>
<evidence type="ECO:0000313" key="3">
    <source>
        <dbReference type="Proteomes" id="UP000054337"/>
    </source>
</evidence>
<accession>W7EMB2</accession>
<dbReference type="Proteomes" id="UP000054337">
    <property type="component" value="Unassembled WGS sequence"/>
</dbReference>
<gene>
    <name evidence="2" type="ORF">COCVIDRAFT_87437</name>
</gene>
<keyword evidence="3" id="KW-1185">Reference proteome</keyword>
<name>W7EMB2_BIPV3</name>